<name>X1J8N0_9ZZZZ</name>
<gene>
    <name evidence="1" type="ORF">S03H2_54367</name>
</gene>
<reference evidence="1" key="1">
    <citation type="journal article" date="2014" name="Front. Microbiol.">
        <title>High frequency of phylogenetically diverse reductive dehalogenase-homologous genes in deep subseafloor sedimentary metagenomes.</title>
        <authorList>
            <person name="Kawai M."/>
            <person name="Futagami T."/>
            <person name="Toyoda A."/>
            <person name="Takaki Y."/>
            <person name="Nishi S."/>
            <person name="Hori S."/>
            <person name="Arai W."/>
            <person name="Tsubouchi T."/>
            <person name="Morono Y."/>
            <person name="Uchiyama I."/>
            <person name="Ito T."/>
            <person name="Fujiyama A."/>
            <person name="Inagaki F."/>
            <person name="Takami H."/>
        </authorList>
    </citation>
    <scope>NUCLEOTIDE SEQUENCE</scope>
    <source>
        <strain evidence="1">Expedition CK06-06</strain>
    </source>
</reference>
<comment type="caution">
    <text evidence="1">The sequence shown here is derived from an EMBL/GenBank/DDBJ whole genome shotgun (WGS) entry which is preliminary data.</text>
</comment>
<feature type="non-terminal residue" evidence="1">
    <location>
        <position position="73"/>
    </location>
</feature>
<sequence length="73" mass="7618">MPDPRIFPIDSSIPTATVAPNPSGVILAANEHRVDAEIVNVSQDPVEPISLSRGDVAVLGAGITLTTYGSSYR</sequence>
<dbReference type="EMBL" id="BARU01034657">
    <property type="protein sequence ID" value="GAH66113.1"/>
    <property type="molecule type" value="Genomic_DNA"/>
</dbReference>
<organism evidence="1">
    <name type="scientific">marine sediment metagenome</name>
    <dbReference type="NCBI Taxonomy" id="412755"/>
    <lineage>
        <taxon>unclassified sequences</taxon>
        <taxon>metagenomes</taxon>
        <taxon>ecological metagenomes</taxon>
    </lineage>
</organism>
<dbReference type="AlphaFoldDB" id="X1J8N0"/>
<evidence type="ECO:0000313" key="1">
    <source>
        <dbReference type="EMBL" id="GAH66113.1"/>
    </source>
</evidence>
<accession>X1J8N0</accession>
<protein>
    <submittedName>
        <fullName evidence="1">Uncharacterized protein</fullName>
    </submittedName>
</protein>
<proteinExistence type="predicted"/>